<comment type="caution">
    <text evidence="2">The sequence shown here is derived from an EMBL/GenBank/DDBJ whole genome shotgun (WGS) entry which is preliminary data.</text>
</comment>
<keyword evidence="1" id="KW-0472">Membrane</keyword>
<name>A0A8H3LJ78_9GLOM</name>
<gene>
    <name evidence="2" type="ORF">RCL2_001648300</name>
</gene>
<dbReference type="Proteomes" id="UP000615446">
    <property type="component" value="Unassembled WGS sequence"/>
</dbReference>
<evidence type="ECO:0000313" key="2">
    <source>
        <dbReference type="EMBL" id="GES89592.1"/>
    </source>
</evidence>
<dbReference type="AlphaFoldDB" id="A0A8H3LJ78"/>
<reference evidence="2" key="1">
    <citation type="submission" date="2019-10" db="EMBL/GenBank/DDBJ databases">
        <title>Conservation and host-specific expression of non-tandemly repeated heterogenous ribosome RNA gene in arbuscular mycorrhizal fungi.</title>
        <authorList>
            <person name="Maeda T."/>
            <person name="Kobayashi Y."/>
            <person name="Nakagawa T."/>
            <person name="Ezawa T."/>
            <person name="Yamaguchi K."/>
            <person name="Bino T."/>
            <person name="Nishimoto Y."/>
            <person name="Shigenobu S."/>
            <person name="Kawaguchi M."/>
        </authorList>
    </citation>
    <scope>NUCLEOTIDE SEQUENCE</scope>
    <source>
        <strain evidence="2">HR1</strain>
    </source>
</reference>
<dbReference type="EMBL" id="BLAL01000189">
    <property type="protein sequence ID" value="GES89592.1"/>
    <property type="molecule type" value="Genomic_DNA"/>
</dbReference>
<protein>
    <submittedName>
        <fullName evidence="2">Longevity assurance proteins LAG1/LAC1</fullName>
    </submittedName>
</protein>
<keyword evidence="1" id="KW-1133">Transmembrane helix</keyword>
<accession>A0A8H3LJ78</accession>
<feature type="transmembrane region" description="Helical" evidence="1">
    <location>
        <begin position="81"/>
        <end position="101"/>
    </location>
</feature>
<sequence length="136" mass="15804">MLKTISLQTDGANKKAAKKINFLVGIANYLVNHQIGLPIRVLAFLTLLYFIFPGAEKFFFLQHKDPETGLYKKGKDDVYFVFTWIAIFTFLRAVIMEYMFIPMIKFGGIKKGSQQTRFAEQGWSFLYYSIFWTLGM</sequence>
<organism evidence="2 3">
    <name type="scientific">Rhizophagus clarus</name>
    <dbReference type="NCBI Taxonomy" id="94130"/>
    <lineage>
        <taxon>Eukaryota</taxon>
        <taxon>Fungi</taxon>
        <taxon>Fungi incertae sedis</taxon>
        <taxon>Mucoromycota</taxon>
        <taxon>Glomeromycotina</taxon>
        <taxon>Glomeromycetes</taxon>
        <taxon>Glomerales</taxon>
        <taxon>Glomeraceae</taxon>
        <taxon>Rhizophagus</taxon>
    </lineage>
</organism>
<evidence type="ECO:0000313" key="3">
    <source>
        <dbReference type="Proteomes" id="UP000615446"/>
    </source>
</evidence>
<proteinExistence type="predicted"/>
<dbReference type="OrthoDB" id="537032at2759"/>
<keyword evidence="1" id="KW-0812">Transmembrane</keyword>
<evidence type="ECO:0000256" key="1">
    <source>
        <dbReference type="SAM" id="Phobius"/>
    </source>
</evidence>